<accession>A0ABT1XA48</accession>
<reference evidence="2 3" key="1">
    <citation type="submission" date="2022-06" db="EMBL/GenBank/DDBJ databases">
        <title>Roseomonas CN29.</title>
        <authorList>
            <person name="Cheng Y."/>
            <person name="He X."/>
        </authorList>
    </citation>
    <scope>NUCLEOTIDE SEQUENCE [LARGE SCALE GENOMIC DNA]</scope>
    <source>
        <strain evidence="2 3">CN29</strain>
    </source>
</reference>
<dbReference type="Gene3D" id="1.10.10.10">
    <property type="entry name" value="Winged helix-like DNA-binding domain superfamily/Winged helix DNA-binding domain"/>
    <property type="match status" value="1"/>
</dbReference>
<dbReference type="InterPro" id="IPR039422">
    <property type="entry name" value="MarR/SlyA-like"/>
</dbReference>
<sequence length="179" mass="19068">MAQPSRSPPSRARRPAAEGVPRLRVLHGGAPALRLGPLGEALGFHLRLAQEASFAAFARRTGEAGLKPGFFATLAVIHENPGLSQTALGNAVGRDKSTLTPRLAEMEREGLIRRGRSTTDRRSYALTLTPAGEEALSILGTHAAAHDAQLDALVGPEIRAAFLDALRRLNQGLEPEDDE</sequence>
<dbReference type="PANTHER" id="PTHR33164">
    <property type="entry name" value="TRANSCRIPTIONAL REGULATOR, MARR FAMILY"/>
    <property type="match status" value="1"/>
</dbReference>
<keyword evidence="3" id="KW-1185">Reference proteome</keyword>
<name>A0ABT1XA48_9PROT</name>
<dbReference type="Pfam" id="PF01047">
    <property type="entry name" value="MarR"/>
    <property type="match status" value="1"/>
</dbReference>
<dbReference type="EMBL" id="JANJOU010000022">
    <property type="protein sequence ID" value="MCR0984631.1"/>
    <property type="molecule type" value="Genomic_DNA"/>
</dbReference>
<dbReference type="PANTHER" id="PTHR33164:SF89">
    <property type="entry name" value="MARR FAMILY REGULATORY PROTEIN"/>
    <property type="match status" value="1"/>
</dbReference>
<dbReference type="Proteomes" id="UP001524642">
    <property type="component" value="Unassembled WGS sequence"/>
</dbReference>
<protein>
    <submittedName>
        <fullName evidence="2">MarR family transcriptional regulator</fullName>
    </submittedName>
</protein>
<organism evidence="2 3">
    <name type="scientific">Roseomonas populi</name>
    <dbReference type="NCBI Taxonomy" id="3121582"/>
    <lineage>
        <taxon>Bacteria</taxon>
        <taxon>Pseudomonadati</taxon>
        <taxon>Pseudomonadota</taxon>
        <taxon>Alphaproteobacteria</taxon>
        <taxon>Acetobacterales</taxon>
        <taxon>Roseomonadaceae</taxon>
        <taxon>Roseomonas</taxon>
    </lineage>
</organism>
<dbReference type="InterPro" id="IPR000835">
    <property type="entry name" value="HTH_MarR-typ"/>
</dbReference>
<gene>
    <name evidence="2" type="ORF">NRP21_21465</name>
</gene>
<dbReference type="PRINTS" id="PR00598">
    <property type="entry name" value="HTHMARR"/>
</dbReference>
<dbReference type="InterPro" id="IPR036388">
    <property type="entry name" value="WH-like_DNA-bd_sf"/>
</dbReference>
<dbReference type="InterPro" id="IPR036390">
    <property type="entry name" value="WH_DNA-bd_sf"/>
</dbReference>
<proteinExistence type="predicted"/>
<evidence type="ECO:0000313" key="3">
    <source>
        <dbReference type="Proteomes" id="UP001524642"/>
    </source>
</evidence>
<evidence type="ECO:0000313" key="2">
    <source>
        <dbReference type="EMBL" id="MCR0984631.1"/>
    </source>
</evidence>
<evidence type="ECO:0000259" key="1">
    <source>
        <dbReference type="PROSITE" id="PS50995"/>
    </source>
</evidence>
<dbReference type="SUPFAM" id="SSF46785">
    <property type="entry name" value="Winged helix' DNA-binding domain"/>
    <property type="match status" value="1"/>
</dbReference>
<comment type="caution">
    <text evidence="2">The sequence shown here is derived from an EMBL/GenBank/DDBJ whole genome shotgun (WGS) entry which is preliminary data.</text>
</comment>
<dbReference type="RefSeq" id="WP_257718281.1">
    <property type="nucleotide sequence ID" value="NZ_JANJOU010000022.1"/>
</dbReference>
<dbReference type="PROSITE" id="PS50995">
    <property type="entry name" value="HTH_MARR_2"/>
    <property type="match status" value="1"/>
</dbReference>
<feature type="domain" description="HTH marR-type" evidence="1">
    <location>
        <begin position="39"/>
        <end position="171"/>
    </location>
</feature>
<dbReference type="SMART" id="SM00347">
    <property type="entry name" value="HTH_MARR"/>
    <property type="match status" value="1"/>
</dbReference>